<sequence length="154" mass="16936">MKHHPEYEGNHDFSQKGQSSPTPPISDGGEMRKNGENMDENSRRLHKQNKTMSHMSSKQGHGPSLEIGATVILKSSTYPNKRRVAYATILGSNSKILVGGAKLGRQFTQVQVNEPIEEDESLVRERENCMTIGDAFSSGVPIAWPSACIEKING</sequence>
<dbReference type="EnsemblPlants" id="AVESA.00010b.r2.5CG0906310.1">
    <property type="protein sequence ID" value="AVESA.00010b.r2.5CG0906310.1.CDS"/>
    <property type="gene ID" value="AVESA.00010b.r2.5CG0906310"/>
</dbReference>
<evidence type="ECO:0000313" key="1">
    <source>
        <dbReference type="EnsemblPlants" id="AVESA.00010b.r2.5CG0906310.1.CDS"/>
    </source>
</evidence>
<proteinExistence type="predicted"/>
<name>A0ACD5Y4Q8_AVESA</name>
<reference evidence="1" key="1">
    <citation type="submission" date="2021-05" db="EMBL/GenBank/DDBJ databases">
        <authorList>
            <person name="Scholz U."/>
            <person name="Mascher M."/>
            <person name="Fiebig A."/>
        </authorList>
    </citation>
    <scope>NUCLEOTIDE SEQUENCE [LARGE SCALE GENOMIC DNA]</scope>
</reference>
<organism evidence="1 2">
    <name type="scientific">Avena sativa</name>
    <name type="common">Oat</name>
    <dbReference type="NCBI Taxonomy" id="4498"/>
    <lineage>
        <taxon>Eukaryota</taxon>
        <taxon>Viridiplantae</taxon>
        <taxon>Streptophyta</taxon>
        <taxon>Embryophyta</taxon>
        <taxon>Tracheophyta</taxon>
        <taxon>Spermatophyta</taxon>
        <taxon>Magnoliopsida</taxon>
        <taxon>Liliopsida</taxon>
        <taxon>Poales</taxon>
        <taxon>Poaceae</taxon>
        <taxon>BOP clade</taxon>
        <taxon>Pooideae</taxon>
        <taxon>Poodae</taxon>
        <taxon>Poeae</taxon>
        <taxon>Poeae Chloroplast Group 1 (Aveneae type)</taxon>
        <taxon>Aveninae</taxon>
        <taxon>Avena</taxon>
    </lineage>
</organism>
<keyword evidence="2" id="KW-1185">Reference proteome</keyword>
<accession>A0ACD5Y4Q8</accession>
<dbReference type="Proteomes" id="UP001732700">
    <property type="component" value="Chromosome 5C"/>
</dbReference>
<protein>
    <submittedName>
        <fullName evidence="1">Uncharacterized protein</fullName>
    </submittedName>
</protein>
<evidence type="ECO:0000313" key="2">
    <source>
        <dbReference type="Proteomes" id="UP001732700"/>
    </source>
</evidence>
<reference evidence="1" key="2">
    <citation type="submission" date="2025-09" db="UniProtKB">
        <authorList>
            <consortium name="EnsemblPlants"/>
        </authorList>
    </citation>
    <scope>IDENTIFICATION</scope>
</reference>